<evidence type="ECO:0000313" key="6">
    <source>
        <dbReference type="Proteomes" id="UP001431209"/>
    </source>
</evidence>
<dbReference type="SMART" id="SM00323">
    <property type="entry name" value="RasGAP"/>
    <property type="match status" value="1"/>
</dbReference>
<organism evidence="5 6">
    <name type="scientific">Acrasis kona</name>
    <dbReference type="NCBI Taxonomy" id="1008807"/>
    <lineage>
        <taxon>Eukaryota</taxon>
        <taxon>Discoba</taxon>
        <taxon>Heterolobosea</taxon>
        <taxon>Tetramitia</taxon>
        <taxon>Eutetramitia</taxon>
        <taxon>Acrasidae</taxon>
        <taxon>Acrasis</taxon>
    </lineage>
</organism>
<evidence type="ECO:0000256" key="1">
    <source>
        <dbReference type="ARBA" id="ARBA00022468"/>
    </source>
</evidence>
<accession>A0AAW2YMQ2</accession>
<keyword evidence="1" id="KW-0343">GTPase activation</keyword>
<dbReference type="Gene3D" id="2.30.29.30">
    <property type="entry name" value="Pleckstrin-homology domain (PH domain)/Phosphotyrosine-binding domain (PTB)"/>
    <property type="match status" value="1"/>
</dbReference>
<dbReference type="InterPro" id="IPR001936">
    <property type="entry name" value="RasGAP_dom"/>
</dbReference>
<dbReference type="SUPFAM" id="SSF50729">
    <property type="entry name" value="PH domain-like"/>
    <property type="match status" value="1"/>
</dbReference>
<dbReference type="Gene3D" id="1.10.506.10">
    <property type="entry name" value="GTPase Activation - p120gap, domain 1"/>
    <property type="match status" value="1"/>
</dbReference>
<proteinExistence type="predicted"/>
<dbReference type="SUPFAM" id="SSF48350">
    <property type="entry name" value="GTPase activation domain, GAP"/>
    <property type="match status" value="1"/>
</dbReference>
<comment type="caution">
    <text evidence="5">The sequence shown here is derived from an EMBL/GenBank/DDBJ whole genome shotgun (WGS) entry which is preliminary data.</text>
</comment>
<dbReference type="SUPFAM" id="SSF140741">
    <property type="entry name" value="RUN domain-like"/>
    <property type="match status" value="1"/>
</dbReference>
<dbReference type="GO" id="GO:0005096">
    <property type="term" value="F:GTPase activator activity"/>
    <property type="evidence" value="ECO:0007669"/>
    <property type="project" value="UniProtKB-KW"/>
</dbReference>
<dbReference type="InterPro" id="IPR011993">
    <property type="entry name" value="PH-like_dom_sf"/>
</dbReference>
<feature type="region of interest" description="Disordered" evidence="2">
    <location>
        <begin position="557"/>
        <end position="576"/>
    </location>
</feature>
<dbReference type="PROSITE" id="PS50018">
    <property type="entry name" value="RAS_GTPASE_ACTIV_2"/>
    <property type="match status" value="1"/>
</dbReference>
<protein>
    <submittedName>
        <fullName evidence="5">RasGAP</fullName>
    </submittedName>
</protein>
<evidence type="ECO:0000259" key="3">
    <source>
        <dbReference type="PROSITE" id="PS50003"/>
    </source>
</evidence>
<evidence type="ECO:0000259" key="4">
    <source>
        <dbReference type="PROSITE" id="PS50018"/>
    </source>
</evidence>
<feature type="domain" description="Ras-GAP" evidence="4">
    <location>
        <begin position="273"/>
        <end position="447"/>
    </location>
</feature>
<dbReference type="EMBL" id="JAOPGA020000370">
    <property type="protein sequence ID" value="KAL0478375.1"/>
    <property type="molecule type" value="Genomic_DNA"/>
</dbReference>
<dbReference type="PROSITE" id="PS50003">
    <property type="entry name" value="PH_DOMAIN"/>
    <property type="match status" value="1"/>
</dbReference>
<name>A0AAW2YMQ2_9EUKA</name>
<dbReference type="InterPro" id="IPR037213">
    <property type="entry name" value="Run_dom_sf"/>
</dbReference>
<dbReference type="InterPro" id="IPR039360">
    <property type="entry name" value="Ras_GTPase"/>
</dbReference>
<dbReference type="InterPro" id="IPR008936">
    <property type="entry name" value="Rho_GTPase_activation_prot"/>
</dbReference>
<dbReference type="PANTHER" id="PTHR10194:SF60">
    <property type="entry name" value="RAS GTPASE-ACTIVATING PROTEIN RASKOL"/>
    <property type="match status" value="1"/>
</dbReference>
<feature type="domain" description="PH" evidence="3">
    <location>
        <begin position="6"/>
        <end position="197"/>
    </location>
</feature>
<dbReference type="Pfam" id="PF00616">
    <property type="entry name" value="RasGAP"/>
    <property type="match status" value="1"/>
</dbReference>
<evidence type="ECO:0000256" key="2">
    <source>
        <dbReference type="SAM" id="MobiDB-lite"/>
    </source>
</evidence>
<evidence type="ECO:0000313" key="5">
    <source>
        <dbReference type="EMBL" id="KAL0478375.1"/>
    </source>
</evidence>
<dbReference type="PANTHER" id="PTHR10194">
    <property type="entry name" value="RAS GTPASE-ACTIVATING PROTEINS"/>
    <property type="match status" value="1"/>
</dbReference>
<keyword evidence="6" id="KW-1185">Reference proteome</keyword>
<dbReference type="InterPro" id="IPR001849">
    <property type="entry name" value="PH_domain"/>
</dbReference>
<dbReference type="SMART" id="SM00233">
    <property type="entry name" value="PH"/>
    <property type="match status" value="1"/>
</dbReference>
<dbReference type="AlphaFoldDB" id="A0AAW2YMQ2"/>
<gene>
    <name evidence="5" type="ORF">AKO1_008605</name>
</gene>
<dbReference type="Proteomes" id="UP001431209">
    <property type="component" value="Unassembled WGS sequence"/>
</dbReference>
<sequence>MSQDGLVCCSGTLSKKGVSSYSNWRKRYFELDLNNMHLTYYKRDKEKNRNSMMNFTFGSNEALGYLVIDPCSTVVECVHEYNVDNRTLKETEVVIDKYVPGGVALNMKRALNAYSKRTYAFSQALPKNVEQTTSLLTGTSNSDKGSNKLSTYKFNITCEQSYTTKDAIRHELRRYKFWAENEDDRNKWLIALDAIITRSRQAIERNKHTHLFNTTRAYDDFSRYMLIRVEPTQLIHCFNCIRQTVEDQDIMSLMIVNDYGIDDQPQSDMNSLPLCKAAINVELNNSLDYGTLFRRNSISTKLVTLFFKVHGIHYLQNVLSHDLIKLCLEDELIELDPSRVTATEDETLIKSNVKKMTTLCNNILKSIMNTWEQCPIELRYIMKYMREQSEVVFPNCGDICVGGLFFLRYICPAIVVPHLFGVVNEAPKANATRTLLLVTKVIQNIANGGGEANKKEAYMRVMGDFVSHRVETAKEFLRKLTDVNENLMLTKKQEFDNFLKVERDFISDDLRRGALQVLHQFFIEAHRNKLYSREPTISEQVDLVYHNIIDNLQITSNNQSSINSTSPPTTPTTTDVSSTFDFTDDADEEEPELLDQPVREIRRTPRHWTPSKNKSSFTNFKPATIIKRIRFTPYDPAKIRKNTSYVYLQQSCDASVDAILNAIQSNSNDLDKICKFQLIVLLYEMLTISMKSKSSCWDYCCRVGSSQPEINVFLNVTEQVTPVDKVSLLMCRALQKGCLYELMLGLIREYDYSSDYYNVEHDYWIDVYKQFNRKVLESLIKLNNKSIEIKESSLSKIYKD</sequence>
<reference evidence="5 6" key="1">
    <citation type="submission" date="2024-03" db="EMBL/GenBank/DDBJ databases">
        <title>The Acrasis kona genome and developmental transcriptomes reveal deep origins of eukaryotic multicellular pathways.</title>
        <authorList>
            <person name="Sheikh S."/>
            <person name="Fu C.-J."/>
            <person name="Brown M.W."/>
            <person name="Baldauf S.L."/>
        </authorList>
    </citation>
    <scope>NUCLEOTIDE SEQUENCE [LARGE SCALE GENOMIC DNA]</scope>
    <source>
        <strain evidence="5 6">ATCC MYA-3509</strain>
    </source>
</reference>